<organism evidence="3 4">
    <name type="scientific">Streptomyces calidiresistens</name>
    <dbReference type="NCBI Taxonomy" id="1485586"/>
    <lineage>
        <taxon>Bacteria</taxon>
        <taxon>Bacillati</taxon>
        <taxon>Actinomycetota</taxon>
        <taxon>Actinomycetes</taxon>
        <taxon>Kitasatosporales</taxon>
        <taxon>Streptomycetaceae</taxon>
        <taxon>Streptomyces</taxon>
    </lineage>
</organism>
<dbReference type="PROSITE" id="PS51257">
    <property type="entry name" value="PROKAR_LIPOPROTEIN"/>
    <property type="match status" value="1"/>
</dbReference>
<dbReference type="EMBL" id="VKHS01000100">
    <property type="protein sequence ID" value="MBB0229237.1"/>
    <property type="molecule type" value="Genomic_DNA"/>
</dbReference>
<dbReference type="RefSeq" id="WP_182661533.1">
    <property type="nucleotide sequence ID" value="NZ_VKHS01000100.1"/>
</dbReference>
<dbReference type="AlphaFoldDB" id="A0A7W3XW06"/>
<feature type="chain" id="PRO_5038999036" description="Lipoprotein" evidence="2">
    <location>
        <begin position="23"/>
        <end position="225"/>
    </location>
</feature>
<keyword evidence="4" id="KW-1185">Reference proteome</keyword>
<name>A0A7W3XW06_9ACTN</name>
<feature type="signal peptide" evidence="2">
    <location>
        <begin position="1"/>
        <end position="22"/>
    </location>
</feature>
<dbReference type="Proteomes" id="UP000530234">
    <property type="component" value="Unassembled WGS sequence"/>
</dbReference>
<protein>
    <recommendedName>
        <fullName evidence="5">Lipoprotein</fullName>
    </recommendedName>
</protein>
<keyword evidence="2" id="KW-0732">Signal</keyword>
<evidence type="ECO:0000313" key="4">
    <source>
        <dbReference type="Proteomes" id="UP000530234"/>
    </source>
</evidence>
<feature type="compositionally biased region" description="Acidic residues" evidence="1">
    <location>
        <begin position="47"/>
        <end position="66"/>
    </location>
</feature>
<sequence>MKRRLAGSAVAGLVAASLLVTACSSDADGGDDGAAAPIEGAGGAGETGEDPTPEEPAGDPTPEDDGIDRPEIRVADDLEMVFEEPETDDPVERAIILDSQRQLEAVYEVVTNHEPENESISFYTQGNALLREMGLIDIFLEERSASAGRMFYFDWGVEILDRESALVTFCRDYSEIYTKDFATGEVIEEADGEALPTRYVNRVELGDNGVWQTHEKEAEVDSPRC</sequence>
<proteinExistence type="predicted"/>
<gene>
    <name evidence="3" type="ORF">FOE67_06860</name>
</gene>
<evidence type="ECO:0000313" key="3">
    <source>
        <dbReference type="EMBL" id="MBB0229237.1"/>
    </source>
</evidence>
<reference evidence="4" key="1">
    <citation type="submission" date="2019-10" db="EMBL/GenBank/DDBJ databases">
        <title>Streptomyces sp. nov., a novel actinobacterium isolated from alkaline environment.</title>
        <authorList>
            <person name="Golinska P."/>
        </authorList>
    </citation>
    <scope>NUCLEOTIDE SEQUENCE [LARGE SCALE GENOMIC DNA]</scope>
    <source>
        <strain evidence="4">DSM 42108</strain>
    </source>
</reference>
<feature type="region of interest" description="Disordered" evidence="1">
    <location>
        <begin position="24"/>
        <end position="69"/>
    </location>
</feature>
<accession>A0A7W3XW06</accession>
<comment type="caution">
    <text evidence="3">The sequence shown here is derived from an EMBL/GenBank/DDBJ whole genome shotgun (WGS) entry which is preliminary data.</text>
</comment>
<evidence type="ECO:0000256" key="1">
    <source>
        <dbReference type="SAM" id="MobiDB-lite"/>
    </source>
</evidence>
<evidence type="ECO:0008006" key="5">
    <source>
        <dbReference type="Google" id="ProtNLM"/>
    </source>
</evidence>
<evidence type="ECO:0000256" key="2">
    <source>
        <dbReference type="SAM" id="SignalP"/>
    </source>
</evidence>